<protein>
    <submittedName>
        <fullName evidence="2">Uncharacterized protein</fullName>
    </submittedName>
</protein>
<accession>A0A6A5XV81</accession>
<name>A0A6A5XV81_9PLEO</name>
<dbReference type="EMBL" id="ML978068">
    <property type="protein sequence ID" value="KAF2017122.1"/>
    <property type="molecule type" value="Genomic_DNA"/>
</dbReference>
<gene>
    <name evidence="2" type="ORF">BU24DRAFT_490348</name>
</gene>
<sequence>MGRITRSSASKQVDGARKTRSTYLWRQARKSPFPLRPTRRVILSVSAEKLKALLMNNEQKAGESINLQSTEAGEGREQEQPTSHKIFLKLSAEKIRVSASIDRESDTGIPAKDQSPTEPLTVAETATTKAVDTAATKETLDSVPGLKSTIETLQTTMGLQAAKIEELKDQNQCIQERVGELAFANDTLKMQNEGLVLMQSRHEDQMRAITGNLNQERSRFLHKLTTWERTISFHKRAFRGPSAQRAISFQWLVLNLQEIKTTIEELQTQVHRRQSPGSLSSIRG</sequence>
<dbReference type="GeneID" id="54291105"/>
<feature type="region of interest" description="Disordered" evidence="1">
    <location>
        <begin position="1"/>
        <end position="21"/>
    </location>
</feature>
<feature type="compositionally biased region" description="Polar residues" evidence="1">
    <location>
        <begin position="1"/>
        <end position="11"/>
    </location>
</feature>
<keyword evidence="3" id="KW-1185">Reference proteome</keyword>
<organism evidence="2 3">
    <name type="scientific">Aaosphaeria arxii CBS 175.79</name>
    <dbReference type="NCBI Taxonomy" id="1450172"/>
    <lineage>
        <taxon>Eukaryota</taxon>
        <taxon>Fungi</taxon>
        <taxon>Dikarya</taxon>
        <taxon>Ascomycota</taxon>
        <taxon>Pezizomycotina</taxon>
        <taxon>Dothideomycetes</taxon>
        <taxon>Pleosporomycetidae</taxon>
        <taxon>Pleosporales</taxon>
        <taxon>Pleosporales incertae sedis</taxon>
        <taxon>Aaosphaeria</taxon>
    </lineage>
</organism>
<evidence type="ECO:0000313" key="2">
    <source>
        <dbReference type="EMBL" id="KAF2017122.1"/>
    </source>
</evidence>
<feature type="non-terminal residue" evidence="2">
    <location>
        <position position="1"/>
    </location>
</feature>
<dbReference type="RefSeq" id="XP_033385461.1">
    <property type="nucleotide sequence ID" value="XM_033533708.1"/>
</dbReference>
<proteinExistence type="predicted"/>
<evidence type="ECO:0000313" key="3">
    <source>
        <dbReference type="Proteomes" id="UP000799778"/>
    </source>
</evidence>
<evidence type="ECO:0000256" key="1">
    <source>
        <dbReference type="SAM" id="MobiDB-lite"/>
    </source>
</evidence>
<dbReference type="AlphaFoldDB" id="A0A6A5XV81"/>
<dbReference type="Proteomes" id="UP000799778">
    <property type="component" value="Unassembled WGS sequence"/>
</dbReference>
<reference evidence="2" key="1">
    <citation type="journal article" date="2020" name="Stud. Mycol.">
        <title>101 Dothideomycetes genomes: a test case for predicting lifestyles and emergence of pathogens.</title>
        <authorList>
            <person name="Haridas S."/>
            <person name="Albert R."/>
            <person name="Binder M."/>
            <person name="Bloem J."/>
            <person name="Labutti K."/>
            <person name="Salamov A."/>
            <person name="Andreopoulos B."/>
            <person name="Baker S."/>
            <person name="Barry K."/>
            <person name="Bills G."/>
            <person name="Bluhm B."/>
            <person name="Cannon C."/>
            <person name="Castanera R."/>
            <person name="Culley D."/>
            <person name="Daum C."/>
            <person name="Ezra D."/>
            <person name="Gonzalez J."/>
            <person name="Henrissat B."/>
            <person name="Kuo A."/>
            <person name="Liang C."/>
            <person name="Lipzen A."/>
            <person name="Lutzoni F."/>
            <person name="Magnuson J."/>
            <person name="Mondo S."/>
            <person name="Nolan M."/>
            <person name="Ohm R."/>
            <person name="Pangilinan J."/>
            <person name="Park H.-J."/>
            <person name="Ramirez L."/>
            <person name="Alfaro M."/>
            <person name="Sun H."/>
            <person name="Tritt A."/>
            <person name="Yoshinaga Y."/>
            <person name="Zwiers L.-H."/>
            <person name="Turgeon B."/>
            <person name="Goodwin S."/>
            <person name="Spatafora J."/>
            <person name="Crous P."/>
            <person name="Grigoriev I."/>
        </authorList>
    </citation>
    <scope>NUCLEOTIDE SEQUENCE</scope>
    <source>
        <strain evidence="2">CBS 175.79</strain>
    </source>
</reference>